<dbReference type="AlphaFoldDB" id="A0A1R4K0H7"/>
<dbReference type="OrthoDB" id="3569827at2"/>
<keyword evidence="3" id="KW-1003">Cell membrane</keyword>
<dbReference type="RefSeq" id="WP_087131892.1">
    <property type="nucleotide sequence ID" value="NZ_FUKO01000022.1"/>
</dbReference>
<name>A0A1R4K0H7_9MICO</name>
<dbReference type="PANTHER" id="PTHR32243">
    <property type="entry name" value="MALTOSE TRANSPORT SYSTEM PERMEASE-RELATED"/>
    <property type="match status" value="1"/>
</dbReference>
<feature type="transmembrane region" description="Helical" evidence="7">
    <location>
        <begin position="146"/>
        <end position="165"/>
    </location>
</feature>
<feature type="transmembrane region" description="Helical" evidence="7">
    <location>
        <begin position="20"/>
        <end position="39"/>
    </location>
</feature>
<evidence type="ECO:0000256" key="2">
    <source>
        <dbReference type="ARBA" id="ARBA00022448"/>
    </source>
</evidence>
<sequence length="283" mass="31137">MTTAPVSRRRLVERPSKTAYTTLGILSLFAFIPVLWMVLTSFTSGNDIFQFPPAIFSRGYTIDHYVAVITDPVLMRFVLNGLFVSITTAALSLVVGFAAGYSFSKFRYIGRSPFMFAILLAQMVPEVLLLLTLYTSFNAFGLLNTYAALILSYTTFTLPLSVWMMKNTFDAVPDELLEAARVDGASEWRIMWSVLLPVTRTSLIAVGLFSFIRAWNDLAFALTLVGTEQQTLPAGLSLTFLGEFQNSYGPMLAASTVTSIPVVVIFLVLQKHFVSGALSGSVK</sequence>
<feature type="transmembrane region" description="Helical" evidence="7">
    <location>
        <begin position="190"/>
        <end position="212"/>
    </location>
</feature>
<dbReference type="InterPro" id="IPR035906">
    <property type="entry name" value="MetI-like_sf"/>
</dbReference>
<dbReference type="PROSITE" id="PS50928">
    <property type="entry name" value="ABC_TM1"/>
    <property type="match status" value="1"/>
</dbReference>
<dbReference type="PANTHER" id="PTHR32243:SF18">
    <property type="entry name" value="INNER MEMBRANE ABC TRANSPORTER PERMEASE PROTEIN YCJP"/>
    <property type="match status" value="1"/>
</dbReference>
<keyword evidence="6 7" id="KW-0472">Membrane</keyword>
<protein>
    <submittedName>
        <fullName evidence="9">Maltose/maltodextrin ABC transporter, permease protein MalG</fullName>
    </submittedName>
</protein>
<evidence type="ECO:0000256" key="4">
    <source>
        <dbReference type="ARBA" id="ARBA00022692"/>
    </source>
</evidence>
<feature type="transmembrane region" description="Helical" evidence="7">
    <location>
        <begin position="82"/>
        <end position="102"/>
    </location>
</feature>
<evidence type="ECO:0000313" key="10">
    <source>
        <dbReference type="Proteomes" id="UP000196320"/>
    </source>
</evidence>
<accession>A0A1R4K0H7</accession>
<evidence type="ECO:0000256" key="3">
    <source>
        <dbReference type="ARBA" id="ARBA00022475"/>
    </source>
</evidence>
<comment type="similarity">
    <text evidence="7">Belongs to the binding-protein-dependent transport system permease family.</text>
</comment>
<keyword evidence="5 7" id="KW-1133">Transmembrane helix</keyword>
<dbReference type="EMBL" id="FUKO01000022">
    <property type="protein sequence ID" value="SJN37718.1"/>
    <property type="molecule type" value="Genomic_DNA"/>
</dbReference>
<evidence type="ECO:0000256" key="5">
    <source>
        <dbReference type="ARBA" id="ARBA00022989"/>
    </source>
</evidence>
<keyword evidence="2 7" id="KW-0813">Transport</keyword>
<proteinExistence type="inferred from homology"/>
<evidence type="ECO:0000259" key="8">
    <source>
        <dbReference type="PROSITE" id="PS50928"/>
    </source>
</evidence>
<feature type="transmembrane region" description="Helical" evidence="7">
    <location>
        <begin position="114"/>
        <end position="134"/>
    </location>
</feature>
<dbReference type="GO" id="GO:0005886">
    <property type="term" value="C:plasma membrane"/>
    <property type="evidence" value="ECO:0007669"/>
    <property type="project" value="UniProtKB-SubCell"/>
</dbReference>
<gene>
    <name evidence="9" type="ORF">FM104_09755</name>
</gene>
<keyword evidence="10" id="KW-1185">Reference proteome</keyword>
<dbReference type="CDD" id="cd06261">
    <property type="entry name" value="TM_PBP2"/>
    <property type="match status" value="1"/>
</dbReference>
<reference evidence="9 10" key="1">
    <citation type="submission" date="2017-02" db="EMBL/GenBank/DDBJ databases">
        <authorList>
            <person name="Peterson S.W."/>
        </authorList>
    </citation>
    <scope>NUCLEOTIDE SEQUENCE [LARGE SCALE GENOMIC DNA]</scope>
    <source>
        <strain evidence="9 10">B Mb 05.01</strain>
    </source>
</reference>
<organism evidence="9 10">
    <name type="scientific">Microbacterium esteraromaticum</name>
    <dbReference type="NCBI Taxonomy" id="57043"/>
    <lineage>
        <taxon>Bacteria</taxon>
        <taxon>Bacillati</taxon>
        <taxon>Actinomycetota</taxon>
        <taxon>Actinomycetes</taxon>
        <taxon>Micrococcales</taxon>
        <taxon>Microbacteriaceae</taxon>
        <taxon>Microbacterium</taxon>
    </lineage>
</organism>
<dbReference type="InterPro" id="IPR000515">
    <property type="entry name" value="MetI-like"/>
</dbReference>
<evidence type="ECO:0000256" key="7">
    <source>
        <dbReference type="RuleBase" id="RU363032"/>
    </source>
</evidence>
<dbReference type="GO" id="GO:0055085">
    <property type="term" value="P:transmembrane transport"/>
    <property type="evidence" value="ECO:0007669"/>
    <property type="project" value="InterPro"/>
</dbReference>
<evidence type="ECO:0000256" key="1">
    <source>
        <dbReference type="ARBA" id="ARBA00004651"/>
    </source>
</evidence>
<dbReference type="Proteomes" id="UP000196320">
    <property type="component" value="Unassembled WGS sequence"/>
</dbReference>
<keyword evidence="4 7" id="KW-0812">Transmembrane</keyword>
<feature type="transmembrane region" description="Helical" evidence="7">
    <location>
        <begin position="248"/>
        <end position="269"/>
    </location>
</feature>
<comment type="subcellular location">
    <subcellularLocation>
        <location evidence="1 7">Cell membrane</location>
        <topology evidence="1 7">Multi-pass membrane protein</topology>
    </subcellularLocation>
</comment>
<dbReference type="Pfam" id="PF00528">
    <property type="entry name" value="BPD_transp_1"/>
    <property type="match status" value="1"/>
</dbReference>
<dbReference type="InterPro" id="IPR050901">
    <property type="entry name" value="BP-dep_ABC_trans_perm"/>
</dbReference>
<dbReference type="Gene3D" id="1.10.3720.10">
    <property type="entry name" value="MetI-like"/>
    <property type="match status" value="1"/>
</dbReference>
<evidence type="ECO:0000256" key="6">
    <source>
        <dbReference type="ARBA" id="ARBA00023136"/>
    </source>
</evidence>
<feature type="domain" description="ABC transmembrane type-1" evidence="8">
    <location>
        <begin position="78"/>
        <end position="269"/>
    </location>
</feature>
<evidence type="ECO:0000313" key="9">
    <source>
        <dbReference type="EMBL" id="SJN37718.1"/>
    </source>
</evidence>
<dbReference type="SUPFAM" id="SSF161098">
    <property type="entry name" value="MetI-like"/>
    <property type="match status" value="1"/>
</dbReference>